<evidence type="ECO:0000313" key="11">
    <source>
        <dbReference type="Proteomes" id="UP000734854"/>
    </source>
</evidence>
<dbReference type="Pfam" id="PF10225">
    <property type="entry name" value="NEMP"/>
    <property type="match status" value="1"/>
</dbReference>
<keyword evidence="5 9" id="KW-1133">Transmembrane helix</keyword>
<evidence type="ECO:0000256" key="5">
    <source>
        <dbReference type="ARBA" id="ARBA00022989"/>
    </source>
</evidence>
<feature type="transmembrane region" description="Helical" evidence="9">
    <location>
        <begin position="216"/>
        <end position="235"/>
    </location>
</feature>
<evidence type="ECO:0000256" key="4">
    <source>
        <dbReference type="ARBA" id="ARBA00022729"/>
    </source>
</evidence>
<dbReference type="EMBL" id="JACMSC010000017">
    <property type="protein sequence ID" value="KAG6478470.1"/>
    <property type="molecule type" value="Genomic_DNA"/>
</dbReference>
<feature type="region of interest" description="Disordered" evidence="8">
    <location>
        <begin position="489"/>
        <end position="513"/>
    </location>
</feature>
<evidence type="ECO:0000256" key="1">
    <source>
        <dbReference type="ARBA" id="ARBA00004575"/>
    </source>
</evidence>
<dbReference type="AlphaFoldDB" id="A0A8J5F0V8"/>
<sequence>MGDLVSLEETRLKGRERGVLEVGGDGALSASSSPLPPPRLLTPSTRLASLCLLGPEDASPCYELPKKNVPRLFDADINLENPTLEFGTTLCQRIHVTGISRLNLKFYASVVRVNLKIDEVTPDRLREKIQICFHRNVSMGLCQCNEEVWESLQHGQWSSVISPYEDRYIDINTDDKMSIALTVSLDEEFQQWRLFFLGLGFVLLLVAPIISSWVPFYYSSSMALGVVLIILILLFQGMKLLPTGRKNILYITIYGSVLGLGSFVAHYFSILVNSLLVSFGLNEELHNPVSVFVVVGIVLAGAALGYWTVRKFVLSDDGSVDAGIAQFVKWAMRLTGVIFVLQSTLDIPLALVSLAVFWNFCSLFNSKIWRHTSKKNGSALQQNTLSHRQAEFLTPTSKKMTRVLWASSSPYTLSSPPIRGKSYSSLAKRAKQQNNHYYSTYHKIPAKKFTKEEWENLTLESTKAALQEWASTPEVAKWIADNANRMRLDQGNSCSTDTTESSSDSSEETIENDSRLSFFKWL</sequence>
<proteinExistence type="inferred from homology"/>
<keyword evidence="11" id="KW-1185">Reference proteome</keyword>
<keyword evidence="4" id="KW-0732">Signal</keyword>
<keyword evidence="6 9" id="KW-0472">Membrane</keyword>
<comment type="subcellular location">
    <subcellularLocation>
        <location evidence="1">Nucleus inner membrane</location>
        <topology evidence="1">Multi-pass membrane protein</topology>
        <orientation evidence="1">Nucleoplasmic side</orientation>
    </subcellularLocation>
</comment>
<organism evidence="10 11">
    <name type="scientific">Zingiber officinale</name>
    <name type="common">Ginger</name>
    <name type="synonym">Amomum zingiber</name>
    <dbReference type="NCBI Taxonomy" id="94328"/>
    <lineage>
        <taxon>Eukaryota</taxon>
        <taxon>Viridiplantae</taxon>
        <taxon>Streptophyta</taxon>
        <taxon>Embryophyta</taxon>
        <taxon>Tracheophyta</taxon>
        <taxon>Spermatophyta</taxon>
        <taxon>Magnoliopsida</taxon>
        <taxon>Liliopsida</taxon>
        <taxon>Zingiberales</taxon>
        <taxon>Zingiberaceae</taxon>
        <taxon>Zingiber</taxon>
    </lineage>
</organism>
<dbReference type="PANTHER" id="PTHR31587">
    <property type="entry name" value="TRANSMEMBRANE PROTEIN (DUF2215)"/>
    <property type="match status" value="1"/>
</dbReference>
<evidence type="ECO:0000256" key="3">
    <source>
        <dbReference type="ARBA" id="ARBA00022692"/>
    </source>
</evidence>
<name>A0A8J5F0V8_ZINOF</name>
<evidence type="ECO:0000256" key="6">
    <source>
        <dbReference type="ARBA" id="ARBA00023136"/>
    </source>
</evidence>
<feature type="transmembrane region" description="Helical" evidence="9">
    <location>
        <begin position="347"/>
        <end position="365"/>
    </location>
</feature>
<dbReference type="Proteomes" id="UP000734854">
    <property type="component" value="Unassembled WGS sequence"/>
</dbReference>
<reference evidence="10 11" key="1">
    <citation type="submission" date="2020-08" db="EMBL/GenBank/DDBJ databases">
        <title>Plant Genome Project.</title>
        <authorList>
            <person name="Zhang R.-G."/>
        </authorList>
    </citation>
    <scope>NUCLEOTIDE SEQUENCE [LARGE SCALE GENOMIC DNA]</scope>
    <source>
        <tissue evidence="10">Rhizome</tissue>
    </source>
</reference>
<accession>A0A8J5F0V8</accession>
<protein>
    <submittedName>
        <fullName evidence="10">Uncharacterized protein</fullName>
    </submittedName>
</protein>
<evidence type="ECO:0000256" key="9">
    <source>
        <dbReference type="SAM" id="Phobius"/>
    </source>
</evidence>
<comment type="similarity">
    <text evidence="2">Belongs to the NEMP family.</text>
</comment>
<gene>
    <name evidence="10" type="ORF">ZIOFF_061913</name>
</gene>
<feature type="transmembrane region" description="Helical" evidence="9">
    <location>
        <begin position="247"/>
        <end position="269"/>
    </location>
</feature>
<feature type="compositionally biased region" description="Low complexity" evidence="8">
    <location>
        <begin position="493"/>
        <end position="504"/>
    </location>
</feature>
<feature type="transmembrane region" description="Helical" evidence="9">
    <location>
        <begin position="192"/>
        <end position="210"/>
    </location>
</feature>
<keyword evidence="7" id="KW-0539">Nucleus</keyword>
<evidence type="ECO:0000313" key="10">
    <source>
        <dbReference type="EMBL" id="KAG6478470.1"/>
    </source>
</evidence>
<dbReference type="InterPro" id="IPR019358">
    <property type="entry name" value="NEMP_fam"/>
</dbReference>
<dbReference type="PANTHER" id="PTHR31587:SF3">
    <property type="entry name" value="EXPRESSED PROTEIN"/>
    <property type="match status" value="1"/>
</dbReference>
<feature type="transmembrane region" description="Helical" evidence="9">
    <location>
        <begin position="289"/>
        <end position="309"/>
    </location>
</feature>
<keyword evidence="3 9" id="KW-0812">Transmembrane</keyword>
<evidence type="ECO:0000256" key="7">
    <source>
        <dbReference type="ARBA" id="ARBA00023242"/>
    </source>
</evidence>
<evidence type="ECO:0000256" key="8">
    <source>
        <dbReference type="SAM" id="MobiDB-lite"/>
    </source>
</evidence>
<comment type="caution">
    <text evidence="10">The sequence shown here is derived from an EMBL/GenBank/DDBJ whole genome shotgun (WGS) entry which is preliminary data.</text>
</comment>
<evidence type="ECO:0000256" key="2">
    <source>
        <dbReference type="ARBA" id="ARBA00005748"/>
    </source>
</evidence>
<dbReference type="GO" id="GO:0005637">
    <property type="term" value="C:nuclear inner membrane"/>
    <property type="evidence" value="ECO:0007669"/>
    <property type="project" value="UniProtKB-SubCell"/>
</dbReference>